<proteinExistence type="predicted"/>
<keyword evidence="2" id="KW-1185">Reference proteome</keyword>
<accession>A0A1H2CE41</accession>
<dbReference type="Proteomes" id="UP000198688">
    <property type="component" value="Chromosome I"/>
</dbReference>
<name>A0A1H2CE41_9ACTN</name>
<evidence type="ECO:0000313" key="2">
    <source>
        <dbReference type="Proteomes" id="UP000198688"/>
    </source>
</evidence>
<gene>
    <name evidence="1" type="ORF">SAMN04489716_5634</name>
</gene>
<dbReference type="STRING" id="113562.SAMN04489716_5634"/>
<sequence length="97" mass="11052">MLEPAYGIGVDSVLDEIENDDSRSRLYNRIVEKLNFVCDHPDSAQARQHAIRLESQNTIWLVTVREPSETEDWGILWTPEGGDALFLYIGPWPPAKV</sequence>
<dbReference type="AlphaFoldDB" id="A0A1H2CE41"/>
<dbReference type="RefSeq" id="WP_092547524.1">
    <property type="nucleotide sequence ID" value="NZ_BOMJ01000043.1"/>
</dbReference>
<dbReference type="EMBL" id="LT629758">
    <property type="protein sequence ID" value="SDT68507.1"/>
    <property type="molecule type" value="Genomic_DNA"/>
</dbReference>
<protein>
    <submittedName>
        <fullName evidence="1">Uncharacterized protein</fullName>
    </submittedName>
</protein>
<organism evidence="1 2">
    <name type="scientific">Actinoplanes derwentensis</name>
    <dbReference type="NCBI Taxonomy" id="113562"/>
    <lineage>
        <taxon>Bacteria</taxon>
        <taxon>Bacillati</taxon>
        <taxon>Actinomycetota</taxon>
        <taxon>Actinomycetes</taxon>
        <taxon>Micromonosporales</taxon>
        <taxon>Micromonosporaceae</taxon>
        <taxon>Actinoplanes</taxon>
    </lineage>
</organism>
<reference evidence="1 2" key="1">
    <citation type="submission" date="2016-10" db="EMBL/GenBank/DDBJ databases">
        <authorList>
            <person name="de Groot N.N."/>
        </authorList>
    </citation>
    <scope>NUCLEOTIDE SEQUENCE [LARGE SCALE GENOMIC DNA]</scope>
    <source>
        <strain evidence="1 2">DSM 43941</strain>
    </source>
</reference>
<evidence type="ECO:0000313" key="1">
    <source>
        <dbReference type="EMBL" id="SDT68507.1"/>
    </source>
</evidence>